<evidence type="ECO:0000256" key="5">
    <source>
        <dbReference type="ARBA" id="ARBA00023002"/>
    </source>
</evidence>
<dbReference type="PANTHER" id="PTHR43779:SF2">
    <property type="entry name" value="ALPHA-KETOGLUTARATE-DEPENDENT XANTHINE DIOXYGENASE XAN1"/>
    <property type="match status" value="1"/>
</dbReference>
<keyword evidence="4" id="KW-0223">Dioxygenase</keyword>
<name>A0ABR3ATB5_PHYBL</name>
<evidence type="ECO:0000313" key="8">
    <source>
        <dbReference type="EMBL" id="KAL0081677.1"/>
    </source>
</evidence>
<dbReference type="InterPro" id="IPR051178">
    <property type="entry name" value="TfdA_dioxygenase"/>
</dbReference>
<sequence length="403" mass="45786">MTFTIEPIKPTAAQFGVDFGAMINDLDLEKLTDHDFAKLEEAVYTYQVVVIRNQSHLTPETQYKITKMFDPAMDTYGHGGMHRAKASVIARDLSPLPKVPQVQLLGNGLIKNYQGISEKLLVHPNHRVFHQTQLSTEEEAAGKTRFYRWHMDAALYRLNPPKVTSLFGFKNPGTRRQTLQYDDGSNSEIDVQLGTTACKLIKENDQVALKILNMKLYRIVISGQRAFEILSPELKDFCFRTKVQYAPHPYLWMSKARSRSTGLGMVSEGKELSVDELPPIDEKDIKIYPMLWKNPVTNKIHLQVHPSAVQDLITDGKRVGDLTKVREILWNIQRPSINPENVYAHEWKDGDLVIFHNRGVLHSVVGCLTPDDIRIFQQCNMASSDEPIPVTKEDFAPYATVKA</sequence>
<keyword evidence="5" id="KW-0560">Oxidoreductase</keyword>
<proteinExistence type="inferred from homology"/>
<protein>
    <recommendedName>
        <fullName evidence="7">TauD/TfdA-like domain-containing protein</fullName>
    </recommendedName>
</protein>
<evidence type="ECO:0000256" key="1">
    <source>
        <dbReference type="ARBA" id="ARBA00001954"/>
    </source>
</evidence>
<evidence type="ECO:0000313" key="9">
    <source>
        <dbReference type="Proteomes" id="UP001448207"/>
    </source>
</evidence>
<organism evidence="8 9">
    <name type="scientific">Phycomyces blakesleeanus</name>
    <dbReference type="NCBI Taxonomy" id="4837"/>
    <lineage>
        <taxon>Eukaryota</taxon>
        <taxon>Fungi</taxon>
        <taxon>Fungi incertae sedis</taxon>
        <taxon>Mucoromycota</taxon>
        <taxon>Mucoromycotina</taxon>
        <taxon>Mucoromycetes</taxon>
        <taxon>Mucorales</taxon>
        <taxon>Phycomycetaceae</taxon>
        <taxon>Phycomyces</taxon>
    </lineage>
</organism>
<evidence type="ECO:0000259" key="7">
    <source>
        <dbReference type="Pfam" id="PF02668"/>
    </source>
</evidence>
<evidence type="ECO:0000256" key="3">
    <source>
        <dbReference type="ARBA" id="ARBA00022723"/>
    </source>
</evidence>
<dbReference type="InterPro" id="IPR042098">
    <property type="entry name" value="TauD-like_sf"/>
</dbReference>
<evidence type="ECO:0000256" key="2">
    <source>
        <dbReference type="ARBA" id="ARBA00005896"/>
    </source>
</evidence>
<dbReference type="Proteomes" id="UP001448207">
    <property type="component" value="Unassembled WGS sequence"/>
</dbReference>
<accession>A0ABR3ATB5</accession>
<dbReference type="EMBL" id="JBCLYO010000017">
    <property type="protein sequence ID" value="KAL0081677.1"/>
    <property type="molecule type" value="Genomic_DNA"/>
</dbReference>
<dbReference type="Gene3D" id="3.60.130.10">
    <property type="entry name" value="Clavaminate synthase-like"/>
    <property type="match status" value="2"/>
</dbReference>
<dbReference type="Pfam" id="PF02668">
    <property type="entry name" value="TauD"/>
    <property type="match status" value="1"/>
</dbReference>
<keyword evidence="6" id="KW-0408">Iron</keyword>
<gene>
    <name evidence="8" type="ORF">J3Q64DRAFT_1865871</name>
</gene>
<dbReference type="SUPFAM" id="SSF51197">
    <property type="entry name" value="Clavaminate synthase-like"/>
    <property type="match status" value="2"/>
</dbReference>
<dbReference type="InterPro" id="IPR003819">
    <property type="entry name" value="TauD/TfdA-like"/>
</dbReference>
<keyword evidence="3" id="KW-0479">Metal-binding</keyword>
<keyword evidence="9" id="KW-1185">Reference proteome</keyword>
<comment type="caution">
    <text evidence="8">The sequence shown here is derived from an EMBL/GenBank/DDBJ whole genome shotgun (WGS) entry which is preliminary data.</text>
</comment>
<evidence type="ECO:0000256" key="4">
    <source>
        <dbReference type="ARBA" id="ARBA00022964"/>
    </source>
</evidence>
<reference evidence="8 9" key="1">
    <citation type="submission" date="2024-04" db="EMBL/GenBank/DDBJ databases">
        <title>Symmetric and asymmetric DNA N6-adenine methylation regulates different biological responses in Mucorales.</title>
        <authorList>
            <consortium name="Lawrence Berkeley National Laboratory"/>
            <person name="Lax C."/>
            <person name="Mondo S.J."/>
            <person name="Osorio-Concepcion M."/>
            <person name="Muszewska A."/>
            <person name="Corrochano-Luque M."/>
            <person name="Gutierrez G."/>
            <person name="Riley R."/>
            <person name="Lipzen A."/>
            <person name="Guo J."/>
            <person name="Hundley H."/>
            <person name="Amirebrahimi M."/>
            <person name="Ng V."/>
            <person name="Lorenzo-Gutierrez D."/>
            <person name="Binder U."/>
            <person name="Yang J."/>
            <person name="Song Y."/>
            <person name="Canovas D."/>
            <person name="Navarro E."/>
            <person name="Freitag M."/>
            <person name="Gabaldon T."/>
            <person name="Grigoriev I.V."/>
            <person name="Corrochano L.M."/>
            <person name="Nicolas F.E."/>
            <person name="Garre V."/>
        </authorList>
    </citation>
    <scope>NUCLEOTIDE SEQUENCE [LARGE SCALE GENOMIC DNA]</scope>
    <source>
        <strain evidence="8 9">L51</strain>
    </source>
</reference>
<comment type="cofactor">
    <cofactor evidence="1">
        <name>Fe(2+)</name>
        <dbReference type="ChEBI" id="CHEBI:29033"/>
    </cofactor>
</comment>
<feature type="domain" description="TauD/TfdA-like" evidence="7">
    <location>
        <begin position="220"/>
        <end position="366"/>
    </location>
</feature>
<comment type="similarity">
    <text evidence="2">Belongs to the TfdA dioxygenase family.</text>
</comment>
<dbReference type="PANTHER" id="PTHR43779">
    <property type="entry name" value="DIOXYGENASE RV0097-RELATED"/>
    <property type="match status" value="1"/>
</dbReference>
<evidence type="ECO:0000256" key="6">
    <source>
        <dbReference type="ARBA" id="ARBA00023004"/>
    </source>
</evidence>